<sequence>MSKSILSIEGANYLSKAQQKQINGGALPECPTFFPGDCFAGAPFYCNTQGLPICDPIDATN</sequence>
<organism evidence="1 2">
    <name type="scientific">Aquimarina atlantica</name>
    <dbReference type="NCBI Taxonomy" id="1317122"/>
    <lineage>
        <taxon>Bacteria</taxon>
        <taxon>Pseudomonadati</taxon>
        <taxon>Bacteroidota</taxon>
        <taxon>Flavobacteriia</taxon>
        <taxon>Flavobacteriales</taxon>
        <taxon>Flavobacteriaceae</taxon>
        <taxon>Aquimarina</taxon>
    </lineage>
</organism>
<reference evidence="1 2" key="1">
    <citation type="submission" date="2014-04" db="EMBL/GenBank/DDBJ databases">
        <title>Aquimarina sp. 22II-S11-z7 Genome Sequencing.</title>
        <authorList>
            <person name="Lai Q."/>
        </authorList>
    </citation>
    <scope>NUCLEOTIDE SEQUENCE [LARGE SCALE GENOMIC DNA]</scope>
    <source>
        <strain evidence="1 2">22II-S11-z7</strain>
    </source>
</reference>
<dbReference type="eggNOG" id="ENOG5032P3K">
    <property type="taxonomic scope" value="Bacteria"/>
</dbReference>
<evidence type="ECO:0000313" key="1">
    <source>
        <dbReference type="EMBL" id="EZH73144.1"/>
    </source>
</evidence>
<name>A0A023BT88_9FLAO</name>
<dbReference type="AlphaFoldDB" id="A0A023BT88"/>
<accession>A0A023BT88</accession>
<proteinExistence type="predicted"/>
<dbReference type="OrthoDB" id="1163859at2"/>
<protein>
    <submittedName>
        <fullName evidence="1">Uncharacterized protein</fullName>
    </submittedName>
</protein>
<comment type="caution">
    <text evidence="1">The sequence shown here is derived from an EMBL/GenBank/DDBJ whole genome shotgun (WGS) entry which is preliminary data.</text>
</comment>
<evidence type="ECO:0000313" key="2">
    <source>
        <dbReference type="Proteomes" id="UP000023541"/>
    </source>
</evidence>
<dbReference type="RefSeq" id="WP_034242914.1">
    <property type="nucleotide sequence ID" value="NZ_AQRA01000006.1"/>
</dbReference>
<dbReference type="EMBL" id="AQRA01000006">
    <property type="protein sequence ID" value="EZH73144.1"/>
    <property type="molecule type" value="Genomic_DNA"/>
</dbReference>
<dbReference type="STRING" id="1317122.ATO12_19245"/>
<keyword evidence="2" id="KW-1185">Reference proteome</keyword>
<gene>
    <name evidence="1" type="ORF">ATO12_19245</name>
</gene>
<dbReference type="Proteomes" id="UP000023541">
    <property type="component" value="Unassembled WGS sequence"/>
</dbReference>